<evidence type="ECO:0008006" key="10">
    <source>
        <dbReference type="Google" id="ProtNLM"/>
    </source>
</evidence>
<proteinExistence type="inferred from homology"/>
<evidence type="ECO:0000256" key="1">
    <source>
        <dbReference type="ARBA" id="ARBA00004370"/>
    </source>
</evidence>
<feature type="region of interest" description="Disordered" evidence="6">
    <location>
        <begin position="1"/>
        <end position="23"/>
    </location>
</feature>
<keyword evidence="3 7" id="KW-0812">Transmembrane</keyword>
<organism evidence="8 9">
    <name type="scientific">Physocladia obscura</name>
    <dbReference type="NCBI Taxonomy" id="109957"/>
    <lineage>
        <taxon>Eukaryota</taxon>
        <taxon>Fungi</taxon>
        <taxon>Fungi incertae sedis</taxon>
        <taxon>Chytridiomycota</taxon>
        <taxon>Chytridiomycota incertae sedis</taxon>
        <taxon>Chytridiomycetes</taxon>
        <taxon>Chytridiales</taxon>
        <taxon>Chytriomycetaceae</taxon>
        <taxon>Physocladia</taxon>
    </lineage>
</organism>
<keyword evidence="9" id="KW-1185">Reference proteome</keyword>
<evidence type="ECO:0000313" key="9">
    <source>
        <dbReference type="Proteomes" id="UP001211907"/>
    </source>
</evidence>
<dbReference type="PANTHER" id="PTHR13193:SF0">
    <property type="entry name" value="PAT COMPLEX SUBUNIT ASTERIX"/>
    <property type="match status" value="1"/>
</dbReference>
<dbReference type="InterPro" id="IPR005351">
    <property type="entry name" value="ASTER"/>
</dbReference>
<comment type="caution">
    <text evidence="8">The sequence shown here is derived from an EMBL/GenBank/DDBJ whole genome shotgun (WGS) entry which is preliminary data.</text>
</comment>
<evidence type="ECO:0000256" key="6">
    <source>
        <dbReference type="SAM" id="MobiDB-lite"/>
    </source>
</evidence>
<dbReference type="GO" id="GO:0045048">
    <property type="term" value="P:protein insertion into ER membrane"/>
    <property type="evidence" value="ECO:0007669"/>
    <property type="project" value="InterPro"/>
</dbReference>
<reference evidence="8" key="1">
    <citation type="submission" date="2020-05" db="EMBL/GenBank/DDBJ databases">
        <title>Phylogenomic resolution of chytrid fungi.</title>
        <authorList>
            <person name="Stajich J.E."/>
            <person name="Amses K."/>
            <person name="Simmons R."/>
            <person name="Seto K."/>
            <person name="Myers J."/>
            <person name="Bonds A."/>
            <person name="Quandt C.A."/>
            <person name="Barry K."/>
            <person name="Liu P."/>
            <person name="Grigoriev I."/>
            <person name="Longcore J.E."/>
            <person name="James T.Y."/>
        </authorList>
    </citation>
    <scope>NUCLEOTIDE SEQUENCE</scope>
    <source>
        <strain evidence="8">JEL0513</strain>
    </source>
</reference>
<dbReference type="AlphaFoldDB" id="A0AAD5T2F7"/>
<evidence type="ECO:0000256" key="5">
    <source>
        <dbReference type="ARBA" id="ARBA00023136"/>
    </source>
</evidence>
<comment type="similarity">
    <text evidence="2">Belongs to the Asterix family.</text>
</comment>
<feature type="transmembrane region" description="Helical" evidence="7">
    <location>
        <begin position="75"/>
        <end position="94"/>
    </location>
</feature>
<dbReference type="GO" id="GO:0044183">
    <property type="term" value="F:protein folding chaperone"/>
    <property type="evidence" value="ECO:0007669"/>
    <property type="project" value="InterPro"/>
</dbReference>
<protein>
    <recommendedName>
        <fullName evidence="10">Protein Asterix</fullName>
    </recommendedName>
</protein>
<gene>
    <name evidence="8" type="ORF">HK100_011624</name>
</gene>
<name>A0AAD5T2F7_9FUNG</name>
<dbReference type="Pfam" id="PF03669">
    <property type="entry name" value="ASTER"/>
    <property type="match status" value="1"/>
</dbReference>
<evidence type="ECO:0000256" key="7">
    <source>
        <dbReference type="SAM" id="Phobius"/>
    </source>
</evidence>
<dbReference type="EMBL" id="JADGJH010000741">
    <property type="protein sequence ID" value="KAJ3123377.1"/>
    <property type="molecule type" value="Genomic_DNA"/>
</dbReference>
<keyword evidence="4 7" id="KW-1133">Transmembrane helix</keyword>
<dbReference type="GO" id="GO:0005789">
    <property type="term" value="C:endoplasmic reticulum membrane"/>
    <property type="evidence" value="ECO:0007669"/>
    <property type="project" value="InterPro"/>
</dbReference>
<dbReference type="Proteomes" id="UP001211907">
    <property type="component" value="Unassembled WGS sequence"/>
</dbReference>
<evidence type="ECO:0000256" key="2">
    <source>
        <dbReference type="ARBA" id="ARBA00009066"/>
    </source>
</evidence>
<evidence type="ECO:0000313" key="8">
    <source>
        <dbReference type="EMBL" id="KAJ3123377.1"/>
    </source>
</evidence>
<evidence type="ECO:0000256" key="4">
    <source>
        <dbReference type="ARBA" id="ARBA00022989"/>
    </source>
</evidence>
<keyword evidence="5 7" id="KW-0472">Membrane</keyword>
<evidence type="ECO:0000256" key="3">
    <source>
        <dbReference type="ARBA" id="ARBA00022692"/>
    </source>
</evidence>
<comment type="subcellular location">
    <subcellularLocation>
        <location evidence="1">Membrane</location>
    </subcellularLocation>
</comment>
<sequence length="122" mass="13337">MGRRDRNNDPRRPDAIVPYSQPPVSADAADPDFFGIISLLGAFIGLVTRQKFAVWLSLVAAIISQLTSKISEKEYRQGSGTLAFTLMGILMLYMQQLLTLTNEAVVAEKESLDRLAASSAGY</sequence>
<accession>A0AAD5T2F7</accession>
<feature type="compositionally biased region" description="Basic and acidic residues" evidence="6">
    <location>
        <begin position="1"/>
        <end position="14"/>
    </location>
</feature>
<dbReference type="PANTHER" id="PTHR13193">
    <property type="entry name" value="CGI-140"/>
    <property type="match status" value="1"/>
</dbReference>